<dbReference type="eggNOG" id="ENOG502ZPFE">
    <property type="taxonomic scope" value="Bacteria"/>
</dbReference>
<keyword evidence="1" id="KW-1133">Transmembrane helix</keyword>
<feature type="transmembrane region" description="Helical" evidence="1">
    <location>
        <begin position="50"/>
        <end position="70"/>
    </location>
</feature>
<keyword evidence="3" id="KW-1185">Reference proteome</keyword>
<sequence>MNKLLSLRRWKHLLMRVYKLLLMPQVKLGDKLLFIVPVVIYWILPDVLVPIPFMPLDDIAITLLIAGWFAGRTERKYGITSR</sequence>
<dbReference type="AlphaFoldDB" id="E0I4U7"/>
<reference evidence="2 3" key="1">
    <citation type="submission" date="2010-07" db="EMBL/GenBank/DDBJ databases">
        <title>The draft genome of Paenibacillus curdlanolyticus YK9.</title>
        <authorList>
            <consortium name="US DOE Joint Genome Institute (JGI-PGF)"/>
            <person name="Lucas S."/>
            <person name="Copeland A."/>
            <person name="Lapidus A."/>
            <person name="Cheng J.-F."/>
            <person name="Bruce D."/>
            <person name="Goodwin L."/>
            <person name="Pitluck S."/>
            <person name="Land M.L."/>
            <person name="Hauser L."/>
            <person name="Chang Y.-J."/>
            <person name="Jeffries C."/>
            <person name="Anderson I.J."/>
            <person name="Johnson E."/>
            <person name="Loganathan U."/>
            <person name="Mulhopadhyay B."/>
            <person name="Kyrpides N."/>
            <person name="Woyke T.J."/>
        </authorList>
    </citation>
    <scope>NUCLEOTIDE SEQUENCE [LARGE SCALE GENOMIC DNA]</scope>
    <source>
        <strain evidence="2 3">YK9</strain>
    </source>
</reference>
<dbReference type="RefSeq" id="WP_006036157.1">
    <property type="nucleotide sequence ID" value="NZ_AEDD01000001.1"/>
</dbReference>
<dbReference type="Proteomes" id="UP000005387">
    <property type="component" value="Unassembled WGS sequence"/>
</dbReference>
<keyword evidence="1" id="KW-0472">Membrane</keyword>
<name>E0I4U7_9BACL</name>
<proteinExistence type="predicted"/>
<organism evidence="2 3">
    <name type="scientific">Paenibacillus curdlanolyticus YK9</name>
    <dbReference type="NCBI Taxonomy" id="717606"/>
    <lineage>
        <taxon>Bacteria</taxon>
        <taxon>Bacillati</taxon>
        <taxon>Bacillota</taxon>
        <taxon>Bacilli</taxon>
        <taxon>Bacillales</taxon>
        <taxon>Paenibacillaceae</taxon>
        <taxon>Paenibacillus</taxon>
    </lineage>
</organism>
<dbReference type="EMBL" id="AEDD01000001">
    <property type="protein sequence ID" value="EFM12628.1"/>
    <property type="molecule type" value="Genomic_DNA"/>
</dbReference>
<evidence type="ECO:0000313" key="3">
    <source>
        <dbReference type="Proteomes" id="UP000005387"/>
    </source>
</evidence>
<gene>
    <name evidence="2" type="ORF">PaecuDRAFT_0139</name>
</gene>
<feature type="transmembrane region" description="Helical" evidence="1">
    <location>
        <begin position="20"/>
        <end position="44"/>
    </location>
</feature>
<protein>
    <recommendedName>
        <fullName evidence="4">DUF1232 domain-containing protein</fullName>
    </recommendedName>
</protein>
<evidence type="ECO:0008006" key="4">
    <source>
        <dbReference type="Google" id="ProtNLM"/>
    </source>
</evidence>
<dbReference type="OrthoDB" id="2657769at2"/>
<keyword evidence="1" id="KW-0812">Transmembrane</keyword>
<accession>E0I4U7</accession>
<evidence type="ECO:0000313" key="2">
    <source>
        <dbReference type="EMBL" id="EFM12628.1"/>
    </source>
</evidence>
<dbReference type="STRING" id="717606.PaecuDRAFT_0139"/>
<evidence type="ECO:0000256" key="1">
    <source>
        <dbReference type="SAM" id="Phobius"/>
    </source>
</evidence>